<dbReference type="InterPro" id="IPR053137">
    <property type="entry name" value="NLR-like"/>
</dbReference>
<dbReference type="SUPFAM" id="SSF48452">
    <property type="entry name" value="TPR-like"/>
    <property type="match status" value="1"/>
</dbReference>
<feature type="region of interest" description="Disordered" evidence="1">
    <location>
        <begin position="292"/>
        <end position="368"/>
    </location>
</feature>
<feature type="compositionally biased region" description="Acidic residues" evidence="1">
    <location>
        <begin position="315"/>
        <end position="327"/>
    </location>
</feature>
<dbReference type="OrthoDB" id="626167at2759"/>
<feature type="compositionally biased region" description="Basic and acidic residues" evidence="1">
    <location>
        <begin position="328"/>
        <end position="337"/>
    </location>
</feature>
<dbReference type="Proteomes" id="UP000232323">
    <property type="component" value="Unassembled WGS sequence"/>
</dbReference>
<feature type="compositionally biased region" description="Basic and acidic residues" evidence="1">
    <location>
        <begin position="296"/>
        <end position="314"/>
    </location>
</feature>
<proteinExistence type="predicted"/>
<sequence length="368" mass="40322">MGCGASNTAAQIDEPNPPASAEDVDALKDKLAQQEETEDTNNVDKLSTVQMLAESLQSQGKSEEALPFSRRAVQGRREELGLVHVDTLASMRTLDKCLGCSQDKPPSEEAVTELKPLYEELNNQLKSSPKDADTLALHKVAYDGCSSALGVGHKTSLKLHSSLATRLDNTGRTEEALESYRSVLEAQRKQLGSDHLSTLATLMNYGALVLVQEKDGRKAACLLRPAAEGYRKKLGPEDRRTQAAEAWLTKAQQAQGVVDEDGRQGGELEGARDESLIQDQQLDEDFPAAAASLRGAEQDRVDREEVKDDVKAEMEDTSPDDDQEDVKDDVKAEREDVSPEDNQEDVKDDVKAEREDTSGEHQMKMMVA</sequence>
<feature type="compositionally biased region" description="Basic and acidic residues" evidence="1">
    <location>
        <begin position="344"/>
        <end position="368"/>
    </location>
</feature>
<feature type="compositionally biased region" description="Polar residues" evidence="1">
    <location>
        <begin position="1"/>
        <end position="10"/>
    </location>
</feature>
<keyword evidence="3" id="KW-1185">Reference proteome</keyword>
<dbReference type="EMBL" id="BEGY01000004">
    <property type="protein sequence ID" value="GAX73528.1"/>
    <property type="molecule type" value="Genomic_DNA"/>
</dbReference>
<comment type="caution">
    <text evidence="2">The sequence shown here is derived from an EMBL/GenBank/DDBJ whole genome shotgun (WGS) entry which is preliminary data.</text>
</comment>
<dbReference type="PANTHER" id="PTHR46082:SF6">
    <property type="entry name" value="AAA+ ATPASE DOMAIN-CONTAINING PROTEIN-RELATED"/>
    <property type="match status" value="1"/>
</dbReference>
<dbReference type="Pfam" id="PF13374">
    <property type="entry name" value="TPR_10"/>
    <property type="match status" value="2"/>
</dbReference>
<name>A0A250WRR8_9CHLO</name>
<dbReference type="PANTHER" id="PTHR46082">
    <property type="entry name" value="ATP/GTP-BINDING PROTEIN-RELATED"/>
    <property type="match status" value="1"/>
</dbReference>
<protein>
    <recommendedName>
        <fullName evidence="4">Kinesin light chain</fullName>
    </recommendedName>
</protein>
<evidence type="ECO:0000313" key="3">
    <source>
        <dbReference type="Proteomes" id="UP000232323"/>
    </source>
</evidence>
<organism evidence="2 3">
    <name type="scientific">Chlamydomonas eustigma</name>
    <dbReference type="NCBI Taxonomy" id="1157962"/>
    <lineage>
        <taxon>Eukaryota</taxon>
        <taxon>Viridiplantae</taxon>
        <taxon>Chlorophyta</taxon>
        <taxon>core chlorophytes</taxon>
        <taxon>Chlorophyceae</taxon>
        <taxon>CS clade</taxon>
        <taxon>Chlamydomonadales</taxon>
        <taxon>Chlamydomonadaceae</taxon>
        <taxon>Chlamydomonas</taxon>
    </lineage>
</organism>
<reference evidence="2 3" key="1">
    <citation type="submission" date="2017-08" db="EMBL/GenBank/DDBJ databases">
        <title>Acidophilic green algal genome provides insights into adaptation to an acidic environment.</title>
        <authorList>
            <person name="Hirooka S."/>
            <person name="Hirose Y."/>
            <person name="Kanesaki Y."/>
            <person name="Higuchi S."/>
            <person name="Fujiwara T."/>
            <person name="Onuma R."/>
            <person name="Era A."/>
            <person name="Ohbayashi R."/>
            <person name="Uzuka A."/>
            <person name="Nozaki H."/>
            <person name="Yoshikawa H."/>
            <person name="Miyagishima S.Y."/>
        </authorList>
    </citation>
    <scope>NUCLEOTIDE SEQUENCE [LARGE SCALE GENOMIC DNA]</scope>
    <source>
        <strain evidence="2 3">NIES-2499</strain>
    </source>
</reference>
<gene>
    <name evidence="2" type="ORF">CEUSTIGMA_g980.t1</name>
</gene>
<evidence type="ECO:0000313" key="2">
    <source>
        <dbReference type="EMBL" id="GAX73528.1"/>
    </source>
</evidence>
<dbReference type="Gene3D" id="1.25.40.10">
    <property type="entry name" value="Tetratricopeptide repeat domain"/>
    <property type="match status" value="2"/>
</dbReference>
<dbReference type="InterPro" id="IPR011990">
    <property type="entry name" value="TPR-like_helical_dom_sf"/>
</dbReference>
<feature type="region of interest" description="Disordered" evidence="1">
    <location>
        <begin position="1"/>
        <end position="25"/>
    </location>
</feature>
<evidence type="ECO:0000256" key="1">
    <source>
        <dbReference type="SAM" id="MobiDB-lite"/>
    </source>
</evidence>
<accession>A0A250WRR8</accession>
<dbReference type="AlphaFoldDB" id="A0A250WRR8"/>
<evidence type="ECO:0008006" key="4">
    <source>
        <dbReference type="Google" id="ProtNLM"/>
    </source>
</evidence>
<dbReference type="STRING" id="1157962.A0A250WRR8"/>